<dbReference type="EMBL" id="EQ973832">
    <property type="protein sequence ID" value="EEF43471.1"/>
    <property type="molecule type" value="Genomic_DNA"/>
</dbReference>
<evidence type="ECO:0000256" key="3">
    <source>
        <dbReference type="ARBA" id="ARBA00022729"/>
    </source>
</evidence>
<comment type="similarity">
    <text evidence="2">Belongs to the peptidase S8 family.</text>
</comment>
<keyword evidence="3" id="KW-0732">Signal</keyword>
<comment type="subcellular location">
    <subcellularLocation>
        <location evidence="1">Secreted</location>
    </subcellularLocation>
</comment>
<accession>B9RYW9</accession>
<feature type="transmembrane region" description="Helical" evidence="5">
    <location>
        <begin position="228"/>
        <end position="247"/>
    </location>
</feature>
<dbReference type="InParanoid" id="B9RYW9"/>
<proteinExistence type="inferred from homology"/>
<reference evidence="7" key="1">
    <citation type="journal article" date="2010" name="Nat. Biotechnol.">
        <title>Draft genome sequence of the oilseed species Ricinus communis.</title>
        <authorList>
            <person name="Chan A.P."/>
            <person name="Crabtree J."/>
            <person name="Zhao Q."/>
            <person name="Lorenzi H."/>
            <person name="Orvis J."/>
            <person name="Puiu D."/>
            <person name="Melake-Berhan A."/>
            <person name="Jones K.M."/>
            <person name="Redman J."/>
            <person name="Chen G."/>
            <person name="Cahoon E.B."/>
            <person name="Gedil M."/>
            <person name="Stanke M."/>
            <person name="Haas B.J."/>
            <person name="Wortman J.R."/>
            <person name="Fraser-Liggett C.M."/>
            <person name="Ravel J."/>
            <person name="Rabinowicz P.D."/>
        </authorList>
    </citation>
    <scope>NUCLEOTIDE SEQUENCE [LARGE SCALE GENOMIC DNA]</scope>
    <source>
        <strain evidence="7">cv. Hale</strain>
    </source>
</reference>
<organism evidence="6 7">
    <name type="scientific">Ricinus communis</name>
    <name type="common">Castor bean</name>
    <dbReference type="NCBI Taxonomy" id="3988"/>
    <lineage>
        <taxon>Eukaryota</taxon>
        <taxon>Viridiplantae</taxon>
        <taxon>Streptophyta</taxon>
        <taxon>Embryophyta</taxon>
        <taxon>Tracheophyta</taxon>
        <taxon>Spermatophyta</taxon>
        <taxon>Magnoliopsida</taxon>
        <taxon>eudicotyledons</taxon>
        <taxon>Gunneridae</taxon>
        <taxon>Pentapetalae</taxon>
        <taxon>rosids</taxon>
        <taxon>fabids</taxon>
        <taxon>Malpighiales</taxon>
        <taxon>Euphorbiaceae</taxon>
        <taxon>Acalyphoideae</taxon>
        <taxon>Acalypheae</taxon>
        <taxon>Ricinus</taxon>
    </lineage>
</organism>
<sequence>MGSILLGKKEKYNFGLYDSIYSTVLNGWSNLTVSVNAKSRTTPAKSLSFNNTSVDGKVVLCFIRRAAVSSAASTVRPAGGVGVIVAQDPGDALGPGSDDFSCIAVNYELGTQKLLYICSSKSLSVKTSLSRTLVGNPVATRVVYFSSRGVSPAILKTDIAAIRASMPQPAVVTMDKYVTTCGGKFSLSKLVIKCCSSRSSTLAGVSFFIALIHLCACCHLFGQLFASIIMLVFTVCITVTFPLAMPAKAPLHLQKLKQKSNLENKKKESLYGRASDKGEYYDHK</sequence>
<name>B9RYW9_RICCO</name>
<dbReference type="Proteomes" id="UP000008311">
    <property type="component" value="Unassembled WGS sequence"/>
</dbReference>
<evidence type="ECO:0008006" key="8">
    <source>
        <dbReference type="Google" id="ProtNLM"/>
    </source>
</evidence>
<keyword evidence="7" id="KW-1185">Reference proteome</keyword>
<dbReference type="AlphaFoldDB" id="B9RYW9"/>
<evidence type="ECO:0000256" key="4">
    <source>
        <dbReference type="SAM" id="MobiDB-lite"/>
    </source>
</evidence>
<evidence type="ECO:0000313" key="6">
    <source>
        <dbReference type="EMBL" id="EEF43471.1"/>
    </source>
</evidence>
<dbReference type="GO" id="GO:0005576">
    <property type="term" value="C:extracellular region"/>
    <property type="evidence" value="ECO:0007669"/>
    <property type="project" value="UniProtKB-SubCell"/>
</dbReference>
<gene>
    <name evidence="6" type="ORF">RCOM_1314320</name>
</gene>
<keyword evidence="5" id="KW-0812">Transmembrane</keyword>
<protein>
    <recommendedName>
        <fullName evidence="8">PA domain-containing protein</fullName>
    </recommendedName>
</protein>
<evidence type="ECO:0000256" key="2">
    <source>
        <dbReference type="ARBA" id="ARBA00011073"/>
    </source>
</evidence>
<evidence type="ECO:0000256" key="5">
    <source>
        <dbReference type="SAM" id="Phobius"/>
    </source>
</evidence>
<dbReference type="Gene3D" id="3.50.30.30">
    <property type="match status" value="1"/>
</dbReference>
<dbReference type="eggNOG" id="ENOG502QSF0">
    <property type="taxonomic scope" value="Eukaryota"/>
</dbReference>
<dbReference type="STRING" id="3988.B9RYW9"/>
<dbReference type="InterPro" id="IPR045051">
    <property type="entry name" value="SBT"/>
</dbReference>
<keyword evidence="5" id="KW-1133">Transmembrane helix</keyword>
<keyword evidence="5" id="KW-0472">Membrane</keyword>
<feature type="transmembrane region" description="Helical" evidence="5">
    <location>
        <begin position="202"/>
        <end position="222"/>
    </location>
</feature>
<feature type="region of interest" description="Disordered" evidence="4">
    <location>
        <begin position="264"/>
        <end position="284"/>
    </location>
</feature>
<evidence type="ECO:0000313" key="7">
    <source>
        <dbReference type="Proteomes" id="UP000008311"/>
    </source>
</evidence>
<dbReference type="PANTHER" id="PTHR10795">
    <property type="entry name" value="PROPROTEIN CONVERTASE SUBTILISIN/KEXIN"/>
    <property type="match status" value="1"/>
</dbReference>
<evidence type="ECO:0000256" key="1">
    <source>
        <dbReference type="ARBA" id="ARBA00004613"/>
    </source>
</evidence>
<dbReference type="CDD" id="cd02120">
    <property type="entry name" value="PA_subtilisin_like"/>
    <property type="match status" value="1"/>
</dbReference>